<dbReference type="GO" id="GO:0006310">
    <property type="term" value="P:DNA recombination"/>
    <property type="evidence" value="ECO:0007669"/>
    <property type="project" value="InterPro"/>
</dbReference>
<name>A0A4P6DUA2_9BIFI</name>
<dbReference type="EMBL" id="CP035464">
    <property type="protein sequence ID" value="QAY32807.1"/>
    <property type="molecule type" value="Genomic_DNA"/>
</dbReference>
<evidence type="ECO:0000313" key="3">
    <source>
        <dbReference type="Proteomes" id="UP000293589"/>
    </source>
</evidence>
<dbReference type="GO" id="GO:0000287">
    <property type="term" value="F:magnesium ion binding"/>
    <property type="evidence" value="ECO:0007669"/>
    <property type="project" value="InterPro"/>
</dbReference>
<accession>A0A4P6DUA2</accession>
<feature type="region of interest" description="Disordered" evidence="1">
    <location>
        <begin position="112"/>
        <end position="164"/>
    </location>
</feature>
<evidence type="ECO:0000256" key="1">
    <source>
        <dbReference type="SAM" id="MobiDB-lite"/>
    </source>
</evidence>
<dbReference type="GO" id="GO:0006281">
    <property type="term" value="P:DNA repair"/>
    <property type="evidence" value="ECO:0007669"/>
    <property type="project" value="InterPro"/>
</dbReference>
<dbReference type="Proteomes" id="UP000293589">
    <property type="component" value="Chromosome"/>
</dbReference>
<gene>
    <name evidence="2" type="ORF">ESN35_04780</name>
</gene>
<organism evidence="2 3">
    <name type="scientific">Bifidobacterium pullorum subsp. gallinarum</name>
    <dbReference type="NCBI Taxonomy" id="78344"/>
    <lineage>
        <taxon>Bacteria</taxon>
        <taxon>Bacillati</taxon>
        <taxon>Actinomycetota</taxon>
        <taxon>Actinomycetes</taxon>
        <taxon>Bifidobacteriales</taxon>
        <taxon>Bifidobacteriaceae</taxon>
        <taxon>Bifidobacterium</taxon>
    </lineage>
</organism>
<sequence length="164" mass="18812">MSVFTLLVPGDPVPKGRPRVYRGHGVTPSRTRIAESRVRADFMAKYPDRVTLTGPVEVYAEFWKAKRGRPDLDNLVKLVIDALNGIAYVDDEQVKTLQAVQYEPDRIVKGRRPGTWRKRRPGDPYTRHGVQYEPHTYIRITPLPEWDPRKSTPTSTSTQLKEES</sequence>
<proteinExistence type="predicted"/>
<protein>
    <submittedName>
        <fullName evidence="2">RusA family crossover junction endodeoxyribonuclease</fullName>
    </submittedName>
</protein>
<feature type="compositionally biased region" description="Polar residues" evidence="1">
    <location>
        <begin position="151"/>
        <end position="164"/>
    </location>
</feature>
<dbReference type="Gene3D" id="3.30.1330.70">
    <property type="entry name" value="Holliday junction resolvase RusA"/>
    <property type="match status" value="1"/>
</dbReference>
<dbReference type="Pfam" id="PF05866">
    <property type="entry name" value="RusA"/>
    <property type="match status" value="1"/>
</dbReference>
<dbReference type="KEGG" id="bgx:ESN35_04780"/>
<evidence type="ECO:0000313" key="2">
    <source>
        <dbReference type="EMBL" id="QAY32807.1"/>
    </source>
</evidence>
<dbReference type="InterPro" id="IPR008822">
    <property type="entry name" value="Endonuclease_RusA-like"/>
</dbReference>
<dbReference type="AlphaFoldDB" id="A0A4P6DUA2"/>
<dbReference type="SUPFAM" id="SSF103084">
    <property type="entry name" value="Holliday junction resolvase RusA"/>
    <property type="match status" value="1"/>
</dbReference>
<dbReference type="InterPro" id="IPR036614">
    <property type="entry name" value="RusA-like_sf"/>
</dbReference>
<reference evidence="2 3" key="1">
    <citation type="submission" date="2019-01" db="EMBL/GenBank/DDBJ databases">
        <title>Complete genome sequence of Bifidobacterium gallinarum CACC 514.</title>
        <authorList>
            <person name="Jung M."/>
        </authorList>
    </citation>
    <scope>NUCLEOTIDE SEQUENCE [LARGE SCALE GENOMIC DNA]</scope>
    <source>
        <strain evidence="2 3">CACC 514</strain>
    </source>
</reference>